<evidence type="ECO:0000256" key="2">
    <source>
        <dbReference type="ARBA" id="ARBA00022737"/>
    </source>
</evidence>
<dbReference type="Proteomes" id="UP000735302">
    <property type="component" value="Unassembled WGS sequence"/>
</dbReference>
<dbReference type="InterPro" id="IPR014756">
    <property type="entry name" value="Ig_E-set"/>
</dbReference>
<dbReference type="InterPro" id="IPR001298">
    <property type="entry name" value="Filamin/ABP280_rpt"/>
</dbReference>
<evidence type="ECO:0000313" key="5">
    <source>
        <dbReference type="EMBL" id="GFO22813.1"/>
    </source>
</evidence>
<dbReference type="AlphaFoldDB" id="A0AAV4BVH1"/>
<dbReference type="InterPro" id="IPR017868">
    <property type="entry name" value="Filamin/ABP280_repeat-like"/>
</dbReference>
<dbReference type="PROSITE" id="PS50194">
    <property type="entry name" value="FILAMIN_REPEAT"/>
    <property type="match status" value="4"/>
</dbReference>
<dbReference type="GO" id="GO:0051015">
    <property type="term" value="F:actin filament binding"/>
    <property type="evidence" value="ECO:0007669"/>
    <property type="project" value="InterPro"/>
</dbReference>
<dbReference type="Gene3D" id="2.60.40.10">
    <property type="entry name" value="Immunoglobulins"/>
    <property type="match status" value="4"/>
</dbReference>
<dbReference type="InterPro" id="IPR044801">
    <property type="entry name" value="Filamin"/>
</dbReference>
<comment type="similarity">
    <text evidence="1">Belongs to the filamin family.</text>
</comment>
<feature type="region of interest" description="Disordered" evidence="4">
    <location>
        <begin position="1"/>
        <end position="25"/>
    </location>
</feature>
<protein>
    <submittedName>
        <fullName evidence="5">Filamin-a</fullName>
    </submittedName>
</protein>
<evidence type="ECO:0000256" key="3">
    <source>
        <dbReference type="PROSITE-ProRule" id="PRU00087"/>
    </source>
</evidence>
<proteinExistence type="inferred from homology"/>
<sequence>MTANHNKGPSGHSVPLRVSPQADGRSLRVDYTPREIGVHSIRASLQGVQVKGSPFQVRTFDPSLVRVSKVKQGIVGVPCKFTVDASDGGEGTIEVTAHYQGRRVPTTTLSAGGGRYDCSFIGQEEGTYQVAVTYNEMHAQGSPFSVSMIDVGGIRITGDHWNLISLDERAAFNIVSPHGSFDDLSVKIIAPNGANVPFRLGERGDGTAKIDWQPTAVGSHKVFIDYAGVPIQGSPFTVKVFDASQVRVSNIQPGLVNRPCSFNLDASTAGDGNLEILVMHGDDIVPNYVQDEGNTMFKVTFTPRQAGVHLVHTQFNGVAVRGREQF</sequence>
<dbReference type="SMART" id="SM00557">
    <property type="entry name" value="IG_FLMN"/>
    <property type="match status" value="3"/>
</dbReference>
<dbReference type="PANTHER" id="PTHR38537">
    <property type="entry name" value="JITTERBUG, ISOFORM N"/>
    <property type="match status" value="1"/>
</dbReference>
<dbReference type="Pfam" id="PF00630">
    <property type="entry name" value="Filamin"/>
    <property type="match status" value="4"/>
</dbReference>
<keyword evidence="6" id="KW-1185">Reference proteome</keyword>
<accession>A0AAV4BVH1</accession>
<gene>
    <name evidence="5" type="ORF">PoB_004931800</name>
</gene>
<dbReference type="GO" id="GO:0030036">
    <property type="term" value="P:actin cytoskeleton organization"/>
    <property type="evidence" value="ECO:0007669"/>
    <property type="project" value="InterPro"/>
</dbReference>
<feature type="repeat" description="Filamin" evidence="3">
    <location>
        <begin position="250"/>
        <end position="326"/>
    </location>
</feature>
<dbReference type="EMBL" id="BLXT01005456">
    <property type="protein sequence ID" value="GFO22813.1"/>
    <property type="molecule type" value="Genomic_DNA"/>
</dbReference>
<dbReference type="PANTHER" id="PTHR38537:SF16">
    <property type="entry name" value="CALPONIN-HOMOLOGY (CH) DOMAIN-CONTAINING PROTEIN"/>
    <property type="match status" value="1"/>
</dbReference>
<evidence type="ECO:0000313" key="6">
    <source>
        <dbReference type="Proteomes" id="UP000735302"/>
    </source>
</evidence>
<dbReference type="InterPro" id="IPR013783">
    <property type="entry name" value="Ig-like_fold"/>
</dbReference>
<name>A0AAV4BVH1_9GAST</name>
<evidence type="ECO:0000256" key="4">
    <source>
        <dbReference type="SAM" id="MobiDB-lite"/>
    </source>
</evidence>
<keyword evidence="2" id="KW-0677">Repeat</keyword>
<organism evidence="5 6">
    <name type="scientific">Plakobranchus ocellatus</name>
    <dbReference type="NCBI Taxonomy" id="259542"/>
    <lineage>
        <taxon>Eukaryota</taxon>
        <taxon>Metazoa</taxon>
        <taxon>Spiralia</taxon>
        <taxon>Lophotrochozoa</taxon>
        <taxon>Mollusca</taxon>
        <taxon>Gastropoda</taxon>
        <taxon>Heterobranchia</taxon>
        <taxon>Euthyneura</taxon>
        <taxon>Panpulmonata</taxon>
        <taxon>Sacoglossa</taxon>
        <taxon>Placobranchoidea</taxon>
        <taxon>Plakobranchidae</taxon>
        <taxon>Plakobranchus</taxon>
    </lineage>
</organism>
<feature type="repeat" description="Filamin" evidence="3">
    <location>
        <begin position="146"/>
        <end position="240"/>
    </location>
</feature>
<reference evidence="5 6" key="1">
    <citation type="journal article" date="2021" name="Elife">
        <title>Chloroplast acquisition without the gene transfer in kleptoplastic sea slugs, Plakobranchus ocellatus.</title>
        <authorList>
            <person name="Maeda T."/>
            <person name="Takahashi S."/>
            <person name="Yoshida T."/>
            <person name="Shimamura S."/>
            <person name="Takaki Y."/>
            <person name="Nagai Y."/>
            <person name="Toyoda A."/>
            <person name="Suzuki Y."/>
            <person name="Arimoto A."/>
            <person name="Ishii H."/>
            <person name="Satoh N."/>
            <person name="Nishiyama T."/>
            <person name="Hasebe M."/>
            <person name="Maruyama T."/>
            <person name="Minagawa J."/>
            <person name="Obokata J."/>
            <person name="Shigenobu S."/>
        </authorList>
    </citation>
    <scope>NUCLEOTIDE SEQUENCE [LARGE SCALE GENOMIC DNA]</scope>
</reference>
<evidence type="ECO:0000256" key="1">
    <source>
        <dbReference type="ARBA" id="ARBA00009238"/>
    </source>
</evidence>
<feature type="repeat" description="Filamin" evidence="3">
    <location>
        <begin position="49"/>
        <end position="148"/>
    </location>
</feature>
<feature type="repeat" description="Filamin" evidence="3">
    <location>
        <begin position="7"/>
        <end position="53"/>
    </location>
</feature>
<comment type="caution">
    <text evidence="5">The sequence shown here is derived from an EMBL/GenBank/DDBJ whole genome shotgun (WGS) entry which is preliminary data.</text>
</comment>
<dbReference type="SUPFAM" id="SSF81296">
    <property type="entry name" value="E set domains"/>
    <property type="match status" value="4"/>
</dbReference>